<name>A0A142VA82_9CHLR</name>
<sequence length="41" mass="4482">MADAAVFQNVPNLSLGYDILLTSPKNALEGKNSGTRSRIYR</sequence>
<dbReference type="AlphaFoldDB" id="A0A142VA82"/>
<dbReference type="PATRIC" id="fig|61435.13.peg.903"/>
<evidence type="ECO:0000313" key="2">
    <source>
        <dbReference type="Proteomes" id="UP000076394"/>
    </source>
</evidence>
<proteinExistence type="predicted"/>
<dbReference type="Proteomes" id="UP000076394">
    <property type="component" value="Chromosome"/>
</dbReference>
<dbReference type="EMBL" id="CP011127">
    <property type="protein sequence ID" value="AMU86744.1"/>
    <property type="molecule type" value="Genomic_DNA"/>
</dbReference>
<reference evidence="1 2" key="1">
    <citation type="submission" date="2015-03" db="EMBL/GenBank/DDBJ databases">
        <title>Genomic characterization of Dehalococcoides mccartyi strain 11a5, an unusal plasmid-containing chloroethene dechlorinator.</title>
        <authorList>
            <person name="Zhao S."/>
            <person name="Ding C."/>
            <person name="He J."/>
        </authorList>
    </citation>
    <scope>NUCLEOTIDE SEQUENCE [LARGE SCALE GENOMIC DNA]</scope>
    <source>
        <strain evidence="1 2">11a5</strain>
    </source>
</reference>
<protein>
    <submittedName>
        <fullName evidence="1">Uncharacterized protein</fullName>
    </submittedName>
</protein>
<organism evidence="1 2">
    <name type="scientific">Dehalococcoides mccartyi</name>
    <dbReference type="NCBI Taxonomy" id="61435"/>
    <lineage>
        <taxon>Bacteria</taxon>
        <taxon>Bacillati</taxon>
        <taxon>Chloroflexota</taxon>
        <taxon>Dehalococcoidia</taxon>
        <taxon>Dehalococcoidales</taxon>
        <taxon>Dehalococcoidaceae</taxon>
        <taxon>Dehalococcoides</taxon>
    </lineage>
</organism>
<evidence type="ECO:0000313" key="1">
    <source>
        <dbReference type="EMBL" id="AMU86744.1"/>
    </source>
</evidence>
<accession>A0A142VA82</accession>
<gene>
    <name evidence="1" type="ORF">Dm11a5_0918</name>
</gene>